<accession>A0A317NC05</accession>
<evidence type="ECO:0000259" key="1">
    <source>
        <dbReference type="PROSITE" id="PS50995"/>
    </source>
</evidence>
<dbReference type="GO" id="GO:0003700">
    <property type="term" value="F:DNA-binding transcription factor activity"/>
    <property type="evidence" value="ECO:0007669"/>
    <property type="project" value="InterPro"/>
</dbReference>
<organism evidence="2 3">
    <name type="scientific">Nocardia neocaledoniensis</name>
    <dbReference type="NCBI Taxonomy" id="236511"/>
    <lineage>
        <taxon>Bacteria</taxon>
        <taxon>Bacillati</taxon>
        <taxon>Actinomycetota</taxon>
        <taxon>Actinomycetes</taxon>
        <taxon>Mycobacteriales</taxon>
        <taxon>Nocardiaceae</taxon>
        <taxon>Nocardia</taxon>
    </lineage>
</organism>
<dbReference type="InterPro" id="IPR039422">
    <property type="entry name" value="MarR/SlyA-like"/>
</dbReference>
<dbReference type="PANTHER" id="PTHR33164">
    <property type="entry name" value="TRANSCRIPTIONAL REGULATOR, MARR FAMILY"/>
    <property type="match status" value="1"/>
</dbReference>
<dbReference type="InterPro" id="IPR036390">
    <property type="entry name" value="WH_DNA-bd_sf"/>
</dbReference>
<keyword evidence="3" id="KW-1185">Reference proteome</keyword>
<reference evidence="2 3" key="1">
    <citation type="submission" date="2018-05" db="EMBL/GenBank/DDBJ databases">
        <title>Genomic Encyclopedia of Type Strains, Phase IV (KMG-IV): sequencing the most valuable type-strain genomes for metagenomic binning, comparative biology and taxonomic classification.</title>
        <authorList>
            <person name="Goeker M."/>
        </authorList>
    </citation>
    <scope>NUCLEOTIDE SEQUENCE [LARGE SCALE GENOMIC DNA]</scope>
    <source>
        <strain evidence="2 3">DSM 44717</strain>
    </source>
</reference>
<dbReference type="Pfam" id="PF12802">
    <property type="entry name" value="MarR_2"/>
    <property type="match status" value="1"/>
</dbReference>
<dbReference type="PRINTS" id="PR00598">
    <property type="entry name" value="HTHMARR"/>
</dbReference>
<dbReference type="AlphaFoldDB" id="A0A317NC05"/>
<dbReference type="SMART" id="SM00347">
    <property type="entry name" value="HTH_MARR"/>
    <property type="match status" value="1"/>
</dbReference>
<dbReference type="PANTHER" id="PTHR33164:SF99">
    <property type="entry name" value="MARR FAMILY REGULATORY PROTEIN"/>
    <property type="match status" value="1"/>
</dbReference>
<protein>
    <submittedName>
        <fullName evidence="2">MarR family transcriptional regulator</fullName>
    </submittedName>
</protein>
<dbReference type="EMBL" id="QGTL01000008">
    <property type="protein sequence ID" value="PWV72719.1"/>
    <property type="molecule type" value="Genomic_DNA"/>
</dbReference>
<dbReference type="Proteomes" id="UP000246410">
    <property type="component" value="Unassembled WGS sequence"/>
</dbReference>
<dbReference type="RefSeq" id="WP_244198383.1">
    <property type="nucleotide sequence ID" value="NZ_QGTL01000008.1"/>
</dbReference>
<comment type="caution">
    <text evidence="2">The sequence shown here is derived from an EMBL/GenBank/DDBJ whole genome shotgun (WGS) entry which is preliminary data.</text>
</comment>
<dbReference type="InterPro" id="IPR036388">
    <property type="entry name" value="WH-like_DNA-bd_sf"/>
</dbReference>
<evidence type="ECO:0000313" key="3">
    <source>
        <dbReference type="Proteomes" id="UP000246410"/>
    </source>
</evidence>
<dbReference type="GO" id="GO:0006950">
    <property type="term" value="P:response to stress"/>
    <property type="evidence" value="ECO:0007669"/>
    <property type="project" value="TreeGrafter"/>
</dbReference>
<evidence type="ECO:0000313" key="2">
    <source>
        <dbReference type="EMBL" id="PWV72719.1"/>
    </source>
</evidence>
<gene>
    <name evidence="2" type="ORF">DFR69_10828</name>
</gene>
<name>A0A317NC05_9NOCA</name>
<dbReference type="PROSITE" id="PS50995">
    <property type="entry name" value="HTH_MARR_2"/>
    <property type="match status" value="1"/>
</dbReference>
<feature type="domain" description="HTH marR-type" evidence="1">
    <location>
        <begin position="1"/>
        <end position="144"/>
    </location>
</feature>
<dbReference type="SUPFAM" id="SSF46785">
    <property type="entry name" value="Winged helix' DNA-binding domain"/>
    <property type="match status" value="1"/>
</dbReference>
<dbReference type="InterPro" id="IPR000835">
    <property type="entry name" value="HTH_MarR-typ"/>
</dbReference>
<dbReference type="Gene3D" id="1.10.10.10">
    <property type="entry name" value="Winged helix-like DNA-binding domain superfamily/Winged helix DNA-binding domain"/>
    <property type="match status" value="1"/>
</dbReference>
<proteinExistence type="predicted"/>
<sequence length="154" mass="16891">MTRWLTDEEQQTWQAYIRMRQRLDAALAAGLAEHGLSMPDYELMVALSATPNGCMRAKELAAEVCWDKSRLSKQLARMAARGLVDRRPAEDDARGIVVSLTDEGRAVLGRAAPEHVELVRAVFVDRLSEAESTAIRTLAAKVVDACDTRGALPA</sequence>